<evidence type="ECO:0000256" key="10">
    <source>
        <dbReference type="ARBA" id="ARBA00048540"/>
    </source>
</evidence>
<dbReference type="PANTHER" id="PTHR30040:SF2">
    <property type="entry name" value="FAD:PROTEIN FMN TRANSFERASE"/>
    <property type="match status" value="1"/>
</dbReference>
<evidence type="ECO:0000256" key="4">
    <source>
        <dbReference type="ARBA" id="ARBA00022630"/>
    </source>
</evidence>
<name>A0ABT1RNM4_9FIRM</name>
<dbReference type="SUPFAM" id="SSF143631">
    <property type="entry name" value="ApbE-like"/>
    <property type="match status" value="1"/>
</dbReference>
<keyword evidence="7 11" id="KW-0274">FAD</keyword>
<feature type="chain" id="PRO_5047332666" description="FAD:protein FMN transferase" evidence="12">
    <location>
        <begin position="25"/>
        <end position="335"/>
    </location>
</feature>
<keyword evidence="6 11" id="KW-0479">Metal-binding</keyword>
<organism evidence="13 14">
    <name type="scientific">Anaerovorax odorimutans</name>
    <dbReference type="NCBI Taxonomy" id="109327"/>
    <lineage>
        <taxon>Bacteria</taxon>
        <taxon>Bacillati</taxon>
        <taxon>Bacillota</taxon>
        <taxon>Clostridia</taxon>
        <taxon>Peptostreptococcales</taxon>
        <taxon>Anaerovoracaceae</taxon>
        <taxon>Anaerovorax</taxon>
    </lineage>
</organism>
<feature type="signal peptide" evidence="12">
    <location>
        <begin position="1"/>
        <end position="24"/>
    </location>
</feature>
<evidence type="ECO:0000313" key="13">
    <source>
        <dbReference type="EMBL" id="MCQ4636782.1"/>
    </source>
</evidence>
<comment type="cofactor">
    <cofactor evidence="1">
        <name>Mg(2+)</name>
        <dbReference type="ChEBI" id="CHEBI:18420"/>
    </cofactor>
</comment>
<protein>
    <recommendedName>
        <fullName evidence="3 11">FAD:protein FMN transferase</fullName>
        <ecNumber evidence="2 11">2.7.1.180</ecNumber>
    </recommendedName>
    <alternativeName>
        <fullName evidence="9 11">Flavin transferase</fullName>
    </alternativeName>
</protein>
<comment type="caution">
    <text evidence="13">The sequence shown here is derived from an EMBL/GenBank/DDBJ whole genome shotgun (WGS) entry which is preliminary data.</text>
</comment>
<evidence type="ECO:0000256" key="2">
    <source>
        <dbReference type="ARBA" id="ARBA00011955"/>
    </source>
</evidence>
<evidence type="ECO:0000256" key="12">
    <source>
        <dbReference type="SAM" id="SignalP"/>
    </source>
</evidence>
<evidence type="ECO:0000256" key="6">
    <source>
        <dbReference type="ARBA" id="ARBA00022723"/>
    </source>
</evidence>
<comment type="similarity">
    <text evidence="11">Belongs to the ApbE family.</text>
</comment>
<dbReference type="EC" id="2.7.1.180" evidence="2 11"/>
<evidence type="ECO:0000256" key="1">
    <source>
        <dbReference type="ARBA" id="ARBA00001946"/>
    </source>
</evidence>
<keyword evidence="5 11" id="KW-0808">Transferase</keyword>
<dbReference type="GO" id="GO:0016740">
    <property type="term" value="F:transferase activity"/>
    <property type="evidence" value="ECO:0007669"/>
    <property type="project" value="UniProtKB-KW"/>
</dbReference>
<reference evidence="13 14" key="1">
    <citation type="submission" date="2022-06" db="EMBL/GenBank/DDBJ databases">
        <title>Isolation of gut microbiota from human fecal samples.</title>
        <authorList>
            <person name="Pamer E.G."/>
            <person name="Barat B."/>
            <person name="Waligurski E."/>
            <person name="Medina S."/>
            <person name="Paddock L."/>
            <person name="Mostad J."/>
        </authorList>
    </citation>
    <scope>NUCLEOTIDE SEQUENCE [LARGE SCALE GENOMIC DNA]</scope>
    <source>
        <strain evidence="13 14">SL.3.17</strain>
    </source>
</reference>
<gene>
    <name evidence="13" type="ORF">NE619_08565</name>
</gene>
<keyword evidence="4 11" id="KW-0285">Flavoprotein</keyword>
<comment type="catalytic activity">
    <reaction evidence="10 11">
        <text>L-threonyl-[protein] + FAD = FMN-L-threonyl-[protein] + AMP + H(+)</text>
        <dbReference type="Rhea" id="RHEA:36847"/>
        <dbReference type="Rhea" id="RHEA-COMP:11060"/>
        <dbReference type="Rhea" id="RHEA-COMP:11061"/>
        <dbReference type="ChEBI" id="CHEBI:15378"/>
        <dbReference type="ChEBI" id="CHEBI:30013"/>
        <dbReference type="ChEBI" id="CHEBI:57692"/>
        <dbReference type="ChEBI" id="CHEBI:74257"/>
        <dbReference type="ChEBI" id="CHEBI:456215"/>
        <dbReference type="EC" id="2.7.1.180"/>
    </reaction>
</comment>
<dbReference type="Gene3D" id="3.10.520.10">
    <property type="entry name" value="ApbE-like domains"/>
    <property type="match status" value="1"/>
</dbReference>
<dbReference type="EMBL" id="JANFXK010000008">
    <property type="protein sequence ID" value="MCQ4636782.1"/>
    <property type="molecule type" value="Genomic_DNA"/>
</dbReference>
<evidence type="ECO:0000256" key="5">
    <source>
        <dbReference type="ARBA" id="ARBA00022679"/>
    </source>
</evidence>
<evidence type="ECO:0000256" key="3">
    <source>
        <dbReference type="ARBA" id="ARBA00016337"/>
    </source>
</evidence>
<dbReference type="PIRSF" id="PIRSF006268">
    <property type="entry name" value="ApbE"/>
    <property type="match status" value="1"/>
</dbReference>
<dbReference type="Pfam" id="PF02424">
    <property type="entry name" value="ApbE"/>
    <property type="match status" value="1"/>
</dbReference>
<dbReference type="PANTHER" id="PTHR30040">
    <property type="entry name" value="THIAMINE BIOSYNTHESIS LIPOPROTEIN APBE"/>
    <property type="match status" value="1"/>
</dbReference>
<dbReference type="InterPro" id="IPR003374">
    <property type="entry name" value="ApbE-like_sf"/>
</dbReference>
<keyword evidence="12" id="KW-0732">Signal</keyword>
<proteinExistence type="inferred from homology"/>
<dbReference type="Proteomes" id="UP001524502">
    <property type="component" value="Unassembled WGS sequence"/>
</dbReference>
<dbReference type="InterPro" id="IPR024932">
    <property type="entry name" value="ApbE"/>
</dbReference>
<evidence type="ECO:0000256" key="8">
    <source>
        <dbReference type="ARBA" id="ARBA00022842"/>
    </source>
</evidence>
<accession>A0ABT1RNM4</accession>
<evidence type="ECO:0000256" key="7">
    <source>
        <dbReference type="ARBA" id="ARBA00022827"/>
    </source>
</evidence>
<dbReference type="RefSeq" id="WP_256131977.1">
    <property type="nucleotide sequence ID" value="NZ_JANFXK010000008.1"/>
</dbReference>
<evidence type="ECO:0000313" key="14">
    <source>
        <dbReference type="Proteomes" id="UP001524502"/>
    </source>
</evidence>
<evidence type="ECO:0000256" key="11">
    <source>
        <dbReference type="PIRNR" id="PIRNR006268"/>
    </source>
</evidence>
<evidence type="ECO:0000256" key="9">
    <source>
        <dbReference type="ARBA" id="ARBA00031306"/>
    </source>
</evidence>
<keyword evidence="14" id="KW-1185">Reference proteome</keyword>
<keyword evidence="8 11" id="KW-0460">Magnesium</keyword>
<sequence length="335" mass="36535">MKLKKTILLLVLCMCIIIPQTGCGSEEPVSENQFCLDTICRITVYDMKKSQAEDVIAQAFDCIKQYEDMLSKTVKGSDVYRINEAGGKPVSVSRQTLEVIEKGLEYGNLSDGMFDITIGAVTDLWDFTGDNPQVPDADKLKEAVKTVDYKKVRIEGDKVQLKNPAARLDLGGIAKGYIADRVTEVMEKAGAEKAIINLGGNIVTIGEKGDGQPWKIGVERPYSDRSEILGSVEMSDGTIVTSGVYERYFESGGKLYHHVLSPETGYPIENNLDAVSIKGQKGQSADCDVLGTVCLMLGTEKSRELLKGMDGIQAAFVDKDDAITEVNGMKIVPEK</sequence>